<protein>
    <submittedName>
        <fullName evidence="2">Uncharacterized protein</fullName>
    </submittedName>
</protein>
<keyword evidence="1" id="KW-0472">Membrane</keyword>
<name>A0ABT9N1B3_9ACTN</name>
<evidence type="ECO:0000313" key="3">
    <source>
        <dbReference type="Proteomes" id="UP001240984"/>
    </source>
</evidence>
<keyword evidence="1" id="KW-1133">Transmembrane helix</keyword>
<feature type="transmembrane region" description="Helical" evidence="1">
    <location>
        <begin position="143"/>
        <end position="165"/>
    </location>
</feature>
<keyword evidence="3" id="KW-1185">Reference proteome</keyword>
<dbReference type="RefSeq" id="WP_306834863.1">
    <property type="nucleotide sequence ID" value="NZ_JAUSRA010000001.1"/>
</dbReference>
<accession>A0ABT9N1B3</accession>
<dbReference type="EMBL" id="JAUSRA010000001">
    <property type="protein sequence ID" value="MDP9797480.1"/>
    <property type="molecule type" value="Genomic_DNA"/>
</dbReference>
<feature type="transmembrane region" description="Helical" evidence="1">
    <location>
        <begin position="171"/>
        <end position="189"/>
    </location>
</feature>
<dbReference type="Pfam" id="PF22564">
    <property type="entry name" value="HAAS"/>
    <property type="match status" value="1"/>
</dbReference>
<proteinExistence type="predicted"/>
<sequence length="198" mass="20920">MPSVIDDYVADVARRLHGPGRLRRDMLAEIRDALTDAAEADDPETAVAEFGSAREIAGGLQEVLAAARARRTAALLVLVLGTAWAQAELAGRDGWAEWKGAMPGAGYLWLAEAVDVLSGVALAAFLIGLAVAHRCRPRELARLVAGVTMGVMALTALGSLLLVGLSPHGRLSGTLLWAAPFALVQWSAYRTWRAARTG</sequence>
<evidence type="ECO:0000313" key="2">
    <source>
        <dbReference type="EMBL" id="MDP9797480.1"/>
    </source>
</evidence>
<evidence type="ECO:0000256" key="1">
    <source>
        <dbReference type="SAM" id="Phobius"/>
    </source>
</evidence>
<keyword evidence="1" id="KW-0812">Transmembrane</keyword>
<reference evidence="2 3" key="1">
    <citation type="submission" date="2023-07" db="EMBL/GenBank/DDBJ databases">
        <title>Sequencing the genomes of 1000 actinobacteria strains.</title>
        <authorList>
            <person name="Klenk H.-P."/>
        </authorList>
    </citation>
    <scope>NUCLEOTIDE SEQUENCE [LARGE SCALE GENOMIC DNA]</scope>
    <source>
        <strain evidence="2 3">DSM 44710</strain>
    </source>
</reference>
<feature type="transmembrane region" description="Helical" evidence="1">
    <location>
        <begin position="107"/>
        <end position="131"/>
    </location>
</feature>
<gene>
    <name evidence="2" type="ORF">J2S43_005992</name>
</gene>
<comment type="caution">
    <text evidence="2">The sequence shown here is derived from an EMBL/GenBank/DDBJ whole genome shotgun (WGS) entry which is preliminary data.</text>
</comment>
<dbReference type="Proteomes" id="UP001240984">
    <property type="component" value="Unassembled WGS sequence"/>
</dbReference>
<organism evidence="2 3">
    <name type="scientific">Catenuloplanes nepalensis</name>
    <dbReference type="NCBI Taxonomy" id="587533"/>
    <lineage>
        <taxon>Bacteria</taxon>
        <taxon>Bacillati</taxon>
        <taxon>Actinomycetota</taxon>
        <taxon>Actinomycetes</taxon>
        <taxon>Micromonosporales</taxon>
        <taxon>Micromonosporaceae</taxon>
        <taxon>Catenuloplanes</taxon>
    </lineage>
</organism>